<dbReference type="STRING" id="264202.gene:10544024"/>
<name>Q255Q2_CHLFF</name>
<evidence type="ECO:0000256" key="1">
    <source>
        <dbReference type="SAM" id="Phobius"/>
    </source>
</evidence>
<organism evidence="4 5">
    <name type="scientific">Chlamydia felis (strain Fe/C-56)</name>
    <name type="common">Chlamydophila felis</name>
    <dbReference type="NCBI Taxonomy" id="264202"/>
    <lineage>
        <taxon>Bacteria</taxon>
        <taxon>Pseudomonadati</taxon>
        <taxon>Chlamydiota</taxon>
        <taxon>Chlamydiia</taxon>
        <taxon>Chlamydiales</taxon>
        <taxon>Chlamydiaceae</taxon>
        <taxon>Chlamydia/Chlamydophila group</taxon>
        <taxon>Chlamydia</taxon>
    </lineage>
</organism>
<accession>Q255Q2</accession>
<dbReference type="Proteomes" id="UP000001260">
    <property type="component" value="Chromosome"/>
</dbReference>
<proteinExistence type="predicted"/>
<evidence type="ECO:0000259" key="3">
    <source>
        <dbReference type="Pfam" id="PF07579"/>
    </source>
</evidence>
<sequence>MATILSNGFPVYSVNIIPKESLKQTLQTYAESIRYHVLYLFIKTRLLRLSQSTGTLAPCQTMLISILAAISSAIFILFLYPIKLIILSVSLCLKDPKIPATSPIKAFVRKLQDICTKTLYINSDTLHETPESSPFLKTFLVPETASWKCLNLEHEILKLFPTIPMPWAKIITHIHAKYLKNRNTSSTQEVSYEGSLYYSTMQKLTATLQDPTISTQRKQDLLNYIGSYACACPPTWIEVTFRELVEIYNKQDTGINHVLFCVQMFKENLLQFITNRSSEEWHHIAGFKHYHGRSLGLNMDALARIQFTSHLILKKQALYNRLYKRFLSHYRASVKNLIEYIRDQISESSQELKNSLSSYLCETMRAFQLPEHEIPSVLSSLFYDTQLELNSTGITFILLMQGILTTGPQTTLEKIMCRP</sequence>
<keyword evidence="1" id="KW-1133">Transmembrane helix</keyword>
<evidence type="ECO:0000313" key="4">
    <source>
        <dbReference type="EMBL" id="BAE80986.1"/>
    </source>
</evidence>
<keyword evidence="1" id="KW-0812">Transmembrane</keyword>
<dbReference type="OrthoDB" id="17570at2"/>
<dbReference type="Pfam" id="PF07579">
    <property type="entry name" value="DUF1548"/>
    <property type="match status" value="1"/>
</dbReference>
<feature type="domain" description="DUF1539" evidence="2">
    <location>
        <begin position="129"/>
        <end position="258"/>
    </location>
</feature>
<keyword evidence="5" id="KW-1185">Reference proteome</keyword>
<dbReference type="HOGENOM" id="CLU_632659_0_0_0"/>
<keyword evidence="1" id="KW-0472">Membrane</keyword>
<dbReference type="AlphaFoldDB" id="Q255Q2"/>
<protein>
    <submittedName>
        <fullName evidence="4">Uncharacterized protein</fullName>
    </submittedName>
</protein>
<dbReference type="KEGG" id="cfe:BAE80986.1"/>
<dbReference type="EMBL" id="AP006861">
    <property type="protein sequence ID" value="BAE80986.1"/>
    <property type="molecule type" value="Genomic_DNA"/>
</dbReference>
<feature type="transmembrane region" description="Helical" evidence="1">
    <location>
        <begin position="62"/>
        <end position="80"/>
    </location>
</feature>
<dbReference type="RefSeq" id="WP_011457768.1">
    <property type="nucleotide sequence ID" value="NC_007899.1"/>
</dbReference>
<evidence type="ECO:0000259" key="2">
    <source>
        <dbReference type="Pfam" id="PF07560"/>
    </source>
</evidence>
<dbReference type="InterPro" id="IPR013044">
    <property type="entry name" value="DUF1548"/>
</dbReference>
<dbReference type="Pfam" id="PF07560">
    <property type="entry name" value="DUF1539"/>
    <property type="match status" value="1"/>
</dbReference>
<gene>
    <name evidence="4" type="ordered locus">CF0214</name>
</gene>
<reference evidence="4 5" key="1">
    <citation type="journal article" date="2006" name="DNA Res.">
        <title>Genome sequence of the cat pathogen, Chlamydophila felis.</title>
        <authorList>
            <person name="Azuma Y."/>
            <person name="Hirakawa H."/>
            <person name="Yamashita A."/>
            <person name="Cai Y."/>
            <person name="Rahman M.A."/>
            <person name="Suzuki H."/>
            <person name="Mitaku S."/>
            <person name="Toh H."/>
            <person name="Goto S."/>
            <person name="Murakami T."/>
            <person name="Sugi K."/>
            <person name="Hayashi H."/>
            <person name="Fukushi H."/>
            <person name="Hattori M."/>
            <person name="Kuhara S."/>
            <person name="Shirai M."/>
        </authorList>
    </citation>
    <scope>NUCLEOTIDE SEQUENCE [LARGE SCALE GENOMIC DNA]</scope>
    <source>
        <strain evidence="4 5">Fe/C-56</strain>
    </source>
</reference>
<dbReference type="InterPro" id="IPR011436">
    <property type="entry name" value="DUF1539"/>
</dbReference>
<evidence type="ECO:0000313" key="5">
    <source>
        <dbReference type="Proteomes" id="UP000001260"/>
    </source>
</evidence>
<feature type="domain" description="DUF1548" evidence="3">
    <location>
        <begin position="276"/>
        <end position="404"/>
    </location>
</feature>